<feature type="region of interest" description="Disordered" evidence="1">
    <location>
        <begin position="127"/>
        <end position="153"/>
    </location>
</feature>
<evidence type="ECO:0000313" key="2">
    <source>
        <dbReference type="EnsemblMetazoa" id="XP_019852839.1"/>
    </source>
</evidence>
<accession>A0AAN0J740</accession>
<proteinExistence type="predicted"/>
<evidence type="ECO:0000313" key="3">
    <source>
        <dbReference type="Proteomes" id="UP000007879"/>
    </source>
</evidence>
<organism evidence="2 3">
    <name type="scientific">Amphimedon queenslandica</name>
    <name type="common">Sponge</name>
    <dbReference type="NCBI Taxonomy" id="400682"/>
    <lineage>
        <taxon>Eukaryota</taxon>
        <taxon>Metazoa</taxon>
        <taxon>Porifera</taxon>
        <taxon>Demospongiae</taxon>
        <taxon>Heteroscleromorpha</taxon>
        <taxon>Haplosclerida</taxon>
        <taxon>Niphatidae</taxon>
        <taxon>Amphimedon</taxon>
    </lineage>
</organism>
<dbReference type="EnsemblMetazoa" id="XM_019997280.1">
    <property type="protein sequence ID" value="XP_019852839.1"/>
    <property type="gene ID" value="LOC109582536"/>
</dbReference>
<dbReference type="Proteomes" id="UP000007879">
    <property type="component" value="Unassembled WGS sequence"/>
</dbReference>
<dbReference type="Pfam" id="PF12294">
    <property type="entry name" value="DUF3626"/>
    <property type="match status" value="1"/>
</dbReference>
<dbReference type="InterPro" id="IPR022074">
    <property type="entry name" value="DUF3626"/>
</dbReference>
<dbReference type="GeneID" id="109582536"/>
<keyword evidence="3" id="KW-1185">Reference proteome</keyword>
<reference evidence="3" key="1">
    <citation type="journal article" date="2010" name="Nature">
        <title>The Amphimedon queenslandica genome and the evolution of animal complexity.</title>
        <authorList>
            <person name="Srivastava M."/>
            <person name="Simakov O."/>
            <person name="Chapman J."/>
            <person name="Fahey B."/>
            <person name="Gauthier M.E."/>
            <person name="Mitros T."/>
            <person name="Richards G.S."/>
            <person name="Conaco C."/>
            <person name="Dacre M."/>
            <person name="Hellsten U."/>
            <person name="Larroux C."/>
            <person name="Putnam N.H."/>
            <person name="Stanke M."/>
            <person name="Adamska M."/>
            <person name="Darling A."/>
            <person name="Degnan S.M."/>
            <person name="Oakley T.H."/>
            <person name="Plachetzki D.C."/>
            <person name="Zhai Y."/>
            <person name="Adamski M."/>
            <person name="Calcino A."/>
            <person name="Cummins S.F."/>
            <person name="Goodstein D.M."/>
            <person name="Harris C."/>
            <person name="Jackson D.J."/>
            <person name="Leys S.P."/>
            <person name="Shu S."/>
            <person name="Woodcroft B.J."/>
            <person name="Vervoort M."/>
            <person name="Kosik K.S."/>
            <person name="Manning G."/>
            <person name="Degnan B.M."/>
            <person name="Rokhsar D.S."/>
        </authorList>
    </citation>
    <scope>NUCLEOTIDE SEQUENCE [LARGE SCALE GENOMIC DNA]</scope>
</reference>
<feature type="compositionally biased region" description="Acidic residues" evidence="1">
    <location>
        <begin position="134"/>
        <end position="153"/>
    </location>
</feature>
<reference evidence="2" key="2">
    <citation type="submission" date="2024-06" db="UniProtKB">
        <authorList>
            <consortium name="EnsemblMetazoa"/>
        </authorList>
    </citation>
    <scope>IDENTIFICATION</scope>
</reference>
<name>A0AAN0J740_AMPQE</name>
<protein>
    <submittedName>
        <fullName evidence="2">Uncharacterized protein</fullName>
    </submittedName>
</protein>
<dbReference type="KEGG" id="aqu:109582536"/>
<dbReference type="AlphaFoldDB" id="A0AAN0J740"/>
<dbReference type="RefSeq" id="XP_019852839.1">
    <property type="nucleotide sequence ID" value="XM_019997280.1"/>
</dbReference>
<evidence type="ECO:0000256" key="1">
    <source>
        <dbReference type="SAM" id="MobiDB-lite"/>
    </source>
</evidence>
<sequence>MDTSSSSVKLSCCEHYGNVLNEYSDNELKAILDVATHRKLYLQSTMITHYKEVQVHGPVSLSENIDCIVVNARYRGNKTIESLLDKFIEKNNCNLIWMSSDESSTVGPTHSLASTAVHYVPHSGDYYDGTTRDYEEEDEYGSDEYNSDYEDYYDDYDDYYDYH</sequence>